<organism evidence="1 2">
    <name type="scientific">Ensete ventricosum</name>
    <name type="common">Abyssinian banana</name>
    <name type="synonym">Musa ensete</name>
    <dbReference type="NCBI Taxonomy" id="4639"/>
    <lineage>
        <taxon>Eukaryota</taxon>
        <taxon>Viridiplantae</taxon>
        <taxon>Streptophyta</taxon>
        <taxon>Embryophyta</taxon>
        <taxon>Tracheophyta</taxon>
        <taxon>Spermatophyta</taxon>
        <taxon>Magnoliopsida</taxon>
        <taxon>Liliopsida</taxon>
        <taxon>Zingiberales</taxon>
        <taxon>Musaceae</taxon>
        <taxon>Ensete</taxon>
    </lineage>
</organism>
<reference evidence="1 2" key="1">
    <citation type="submission" date="2022-12" db="EMBL/GenBank/DDBJ databases">
        <title>Chromosome-scale assembly of the Ensete ventricosum genome.</title>
        <authorList>
            <person name="Dussert Y."/>
            <person name="Stocks J."/>
            <person name="Wendawek A."/>
            <person name="Woldeyes F."/>
            <person name="Nichols R.A."/>
            <person name="Borrell J.S."/>
        </authorList>
    </citation>
    <scope>NUCLEOTIDE SEQUENCE [LARGE SCALE GENOMIC DNA]</scope>
    <source>
        <strain evidence="2">cv. Maze</strain>
        <tissue evidence="1">Seeds</tissue>
    </source>
</reference>
<protein>
    <submittedName>
        <fullName evidence="1">Uncharacterized protein</fullName>
    </submittedName>
</protein>
<name>A0AAV8RJG8_ENSVE</name>
<proteinExistence type="predicted"/>
<accession>A0AAV8RJG8</accession>
<dbReference type="AlphaFoldDB" id="A0AAV8RJG8"/>
<dbReference type="EMBL" id="JAQQAF010000003">
    <property type="protein sequence ID" value="KAJ8501072.1"/>
    <property type="molecule type" value="Genomic_DNA"/>
</dbReference>
<keyword evidence="2" id="KW-1185">Reference proteome</keyword>
<sequence>MKLHLSINDGSILDPLLSKGGSTASISAEHRNKLGFHETRFDMSKRQWRWPISSDLCRKRWPTAGSTMMVRGHGRGAAPWNTVLMIGHRSWSTESSRSTSNLVRCELRIASMIEGFSHLSPRNDEFRVHMFLVVAFSLILG</sequence>
<evidence type="ECO:0000313" key="1">
    <source>
        <dbReference type="EMBL" id="KAJ8501072.1"/>
    </source>
</evidence>
<gene>
    <name evidence="1" type="ORF">OPV22_011624</name>
</gene>
<comment type="caution">
    <text evidence="1">The sequence shown here is derived from an EMBL/GenBank/DDBJ whole genome shotgun (WGS) entry which is preliminary data.</text>
</comment>
<dbReference type="Proteomes" id="UP001222027">
    <property type="component" value="Unassembled WGS sequence"/>
</dbReference>
<evidence type="ECO:0000313" key="2">
    <source>
        <dbReference type="Proteomes" id="UP001222027"/>
    </source>
</evidence>